<gene>
    <name evidence="3" type="ORF">TSA66_06280</name>
</gene>
<dbReference type="RefSeq" id="WP_040039411.1">
    <property type="nucleotide sequence ID" value="NZ_JWJG01000028.1"/>
</dbReference>
<dbReference type="Pfam" id="PF19657">
    <property type="entry name" value="DUF6160"/>
    <property type="match status" value="1"/>
</dbReference>
<keyword evidence="4" id="KW-1185">Reference proteome</keyword>
<organism evidence="3 4">
    <name type="scientific">Noviherbaspirillum autotrophicum</name>
    <dbReference type="NCBI Taxonomy" id="709839"/>
    <lineage>
        <taxon>Bacteria</taxon>
        <taxon>Pseudomonadati</taxon>
        <taxon>Pseudomonadota</taxon>
        <taxon>Betaproteobacteria</taxon>
        <taxon>Burkholderiales</taxon>
        <taxon>Oxalobacteraceae</taxon>
        <taxon>Noviherbaspirillum</taxon>
    </lineage>
</organism>
<feature type="chain" id="PRO_5002143401" description="DUF6160 domain-containing protein" evidence="1">
    <location>
        <begin position="21"/>
        <end position="158"/>
    </location>
</feature>
<dbReference type="OrthoDB" id="8774268at2"/>
<keyword evidence="1" id="KW-0732">Signal</keyword>
<reference evidence="3 4" key="1">
    <citation type="submission" date="2014-12" db="EMBL/GenBank/DDBJ databases">
        <title>Denitrispirillum autotrophicum gen. nov., sp. nov., Denitrifying, Facultatively Autotrophic Bacteria Isolated from Rice Paddy Soil.</title>
        <authorList>
            <person name="Ishii S."/>
            <person name="Ashida N."/>
            <person name="Ohno H."/>
            <person name="Otsuka S."/>
            <person name="Yokota A."/>
            <person name="Senoo K."/>
        </authorList>
    </citation>
    <scope>NUCLEOTIDE SEQUENCE [LARGE SCALE GENOMIC DNA]</scope>
    <source>
        <strain evidence="3 4">TSA66</strain>
    </source>
</reference>
<comment type="caution">
    <text evidence="3">The sequence shown here is derived from an EMBL/GenBank/DDBJ whole genome shotgun (WGS) entry which is preliminary data.</text>
</comment>
<protein>
    <recommendedName>
        <fullName evidence="2">DUF6160 domain-containing protein</fullName>
    </recommendedName>
</protein>
<name>A0A0C1Y0F2_9BURK</name>
<evidence type="ECO:0000256" key="1">
    <source>
        <dbReference type="SAM" id="SignalP"/>
    </source>
</evidence>
<dbReference type="STRING" id="709839.TSA66_06280"/>
<feature type="signal peptide" evidence="1">
    <location>
        <begin position="1"/>
        <end position="20"/>
    </location>
</feature>
<proteinExistence type="predicted"/>
<dbReference type="Proteomes" id="UP000031572">
    <property type="component" value="Unassembled WGS sequence"/>
</dbReference>
<evidence type="ECO:0000313" key="4">
    <source>
        <dbReference type="Proteomes" id="UP000031572"/>
    </source>
</evidence>
<sequence length="158" mass="16813">MYKKLLSFVAGLCVSAGALAQGLRPLDDGELSKVSGKDGIGIMMDLQLNMTSLTDTSANSHVALGFKGEDGKTNYIVVKNPRGALFTSIGIDVKKRTDGGPDYVAVKLPSDSIFSNFGFESINAQPDPTTVVPFNQTLGGLKIDGKMSMTGELRLWSH</sequence>
<accession>A0A0C1Y0F2</accession>
<feature type="domain" description="DUF6160" evidence="2">
    <location>
        <begin position="3"/>
        <end position="56"/>
    </location>
</feature>
<dbReference type="InterPro" id="IPR046158">
    <property type="entry name" value="DUF6160"/>
</dbReference>
<dbReference type="EMBL" id="JWJG01000028">
    <property type="protein sequence ID" value="KIF80508.1"/>
    <property type="molecule type" value="Genomic_DNA"/>
</dbReference>
<evidence type="ECO:0000313" key="3">
    <source>
        <dbReference type="EMBL" id="KIF80508.1"/>
    </source>
</evidence>
<evidence type="ECO:0000259" key="2">
    <source>
        <dbReference type="Pfam" id="PF19657"/>
    </source>
</evidence>
<dbReference type="AlphaFoldDB" id="A0A0C1Y0F2"/>